<dbReference type="EMBL" id="VIWT01000003">
    <property type="protein sequence ID" value="TWF90344.1"/>
    <property type="molecule type" value="Genomic_DNA"/>
</dbReference>
<name>A0A561TTD4_9ACTN</name>
<keyword evidence="3" id="KW-1185">Reference proteome</keyword>
<reference evidence="2 3" key="1">
    <citation type="submission" date="2019-06" db="EMBL/GenBank/DDBJ databases">
        <title>Sequencing the genomes of 1000 actinobacteria strains.</title>
        <authorList>
            <person name="Klenk H.-P."/>
        </authorList>
    </citation>
    <scope>NUCLEOTIDE SEQUENCE [LARGE SCALE GENOMIC DNA]</scope>
    <source>
        <strain evidence="2 3">DSM 44826</strain>
    </source>
</reference>
<comment type="caution">
    <text evidence="2">The sequence shown here is derived from an EMBL/GenBank/DDBJ whole genome shotgun (WGS) entry which is preliminary data.</text>
</comment>
<protein>
    <submittedName>
        <fullName evidence="2">Uncharacterized protein</fullName>
    </submittedName>
</protein>
<evidence type="ECO:0000313" key="3">
    <source>
        <dbReference type="Proteomes" id="UP000317940"/>
    </source>
</evidence>
<keyword evidence="1" id="KW-1133">Transmembrane helix</keyword>
<feature type="transmembrane region" description="Helical" evidence="1">
    <location>
        <begin position="20"/>
        <end position="46"/>
    </location>
</feature>
<gene>
    <name evidence="2" type="ORF">FHX73_13388</name>
</gene>
<sequence>MSEQLPLARELAEKTVRSPLLYAWLTFQVLVLLGLLYAVFAGVRYWRRGRARARPRR</sequence>
<keyword evidence="1" id="KW-0812">Transmembrane</keyword>
<evidence type="ECO:0000313" key="2">
    <source>
        <dbReference type="EMBL" id="TWF90344.1"/>
    </source>
</evidence>
<organism evidence="2 3">
    <name type="scientific">Kitasatospora viridis</name>
    <dbReference type="NCBI Taxonomy" id="281105"/>
    <lineage>
        <taxon>Bacteria</taxon>
        <taxon>Bacillati</taxon>
        <taxon>Actinomycetota</taxon>
        <taxon>Actinomycetes</taxon>
        <taxon>Kitasatosporales</taxon>
        <taxon>Streptomycetaceae</taxon>
        <taxon>Kitasatospora</taxon>
    </lineage>
</organism>
<keyword evidence="1" id="KW-0472">Membrane</keyword>
<accession>A0A561TTD4</accession>
<evidence type="ECO:0000256" key="1">
    <source>
        <dbReference type="SAM" id="Phobius"/>
    </source>
</evidence>
<dbReference type="AlphaFoldDB" id="A0A561TTD4"/>
<dbReference type="Proteomes" id="UP000317940">
    <property type="component" value="Unassembled WGS sequence"/>
</dbReference>
<proteinExistence type="predicted"/>
<dbReference type="RefSeq" id="WP_170305179.1">
    <property type="nucleotide sequence ID" value="NZ_BAAAMZ010000001.1"/>
</dbReference>